<dbReference type="SUPFAM" id="SSF56349">
    <property type="entry name" value="DNA breaking-rejoining enzymes"/>
    <property type="match status" value="1"/>
</dbReference>
<keyword evidence="1" id="KW-0233">DNA recombination</keyword>
<dbReference type="EMBL" id="JAPTGG010000009">
    <property type="protein sequence ID" value="MCZ0865906.1"/>
    <property type="molecule type" value="Genomic_DNA"/>
</dbReference>
<name>A0A9J6RNI4_9GAMM</name>
<dbReference type="Proteomes" id="UP001069090">
    <property type="component" value="Unassembled WGS sequence"/>
</dbReference>
<keyword evidence="3" id="KW-1185">Reference proteome</keyword>
<dbReference type="InterPro" id="IPR013762">
    <property type="entry name" value="Integrase-like_cat_sf"/>
</dbReference>
<dbReference type="GO" id="GO:0003677">
    <property type="term" value="F:DNA binding"/>
    <property type="evidence" value="ECO:0007669"/>
    <property type="project" value="InterPro"/>
</dbReference>
<dbReference type="AlphaFoldDB" id="A0A9J6RNI4"/>
<dbReference type="CDD" id="cd00397">
    <property type="entry name" value="DNA_BRE_C"/>
    <property type="match status" value="1"/>
</dbReference>
<dbReference type="GO" id="GO:0006310">
    <property type="term" value="P:DNA recombination"/>
    <property type="evidence" value="ECO:0007669"/>
    <property type="project" value="UniProtKB-KW"/>
</dbReference>
<evidence type="ECO:0000313" key="3">
    <source>
        <dbReference type="Proteomes" id="UP001069090"/>
    </source>
</evidence>
<dbReference type="Gene3D" id="1.10.443.10">
    <property type="entry name" value="Intergrase catalytic core"/>
    <property type="match status" value="1"/>
</dbReference>
<accession>A0A9J6RNI4</accession>
<proteinExistence type="predicted"/>
<comment type="caution">
    <text evidence="2">The sequence shown here is derived from an EMBL/GenBank/DDBJ whole genome shotgun (WGS) entry which is preliminary data.</text>
</comment>
<protein>
    <submittedName>
        <fullName evidence="2">Site-specific integrase</fullName>
    </submittedName>
</protein>
<organism evidence="2 3">
    <name type="scientific">Dasania phycosphaerae</name>
    <dbReference type="NCBI Taxonomy" id="2950436"/>
    <lineage>
        <taxon>Bacteria</taxon>
        <taxon>Pseudomonadati</taxon>
        <taxon>Pseudomonadota</taxon>
        <taxon>Gammaproteobacteria</taxon>
        <taxon>Cellvibrionales</taxon>
        <taxon>Spongiibacteraceae</taxon>
        <taxon>Dasania</taxon>
    </lineage>
</organism>
<sequence length="407" mass="46817">MYKLIYTQEDYECRGVELPGLPFLIDEKGVPLDEFNQYMIYLATIKRRNIEKTIGGIAYSVKNMLNRIQRVERNKGFKWDRLTDSILILVRESLIKTGTDKKNDIKNETINEYISDFIGFLWWVENTAGLRSGMIGINDIGKSKRKYRIALEPGTGSRKYSIPFLLKSTAGNRGPKGDSIAWDNALDMVINHDIDGCDFKSIALNHRDEILIRLLRESTLRREEVVYLEVDQFQVTPRPGEKRVAITLKKTKIYKERDISIYVDGLWQDIQEYINTSLKVLLPKSKKGQPLIPSLKTGRRLEPNSINEILKKYGIRPHDGRALGLTERFIDLVEVGIGQQEALLIVSQEAGHSLNYDNKTLLKHYLRAQEIVKSTNKPPRSQLETENINLKRELALTQAKLEKVMVK</sequence>
<gene>
    <name evidence="2" type="ORF">O0V09_11880</name>
</gene>
<dbReference type="RefSeq" id="WP_258332054.1">
    <property type="nucleotide sequence ID" value="NZ_JAPTGG010000009.1"/>
</dbReference>
<dbReference type="InterPro" id="IPR011010">
    <property type="entry name" value="DNA_brk_join_enz"/>
</dbReference>
<dbReference type="GO" id="GO:0015074">
    <property type="term" value="P:DNA integration"/>
    <property type="evidence" value="ECO:0007669"/>
    <property type="project" value="InterPro"/>
</dbReference>
<evidence type="ECO:0000256" key="1">
    <source>
        <dbReference type="ARBA" id="ARBA00023172"/>
    </source>
</evidence>
<evidence type="ECO:0000313" key="2">
    <source>
        <dbReference type="EMBL" id="MCZ0865906.1"/>
    </source>
</evidence>
<reference evidence="2 3" key="1">
    <citation type="submission" date="2022-12" db="EMBL/GenBank/DDBJ databases">
        <title>Dasania phycosphaerae sp. nov., isolated from particulate material of the south coast of Korea.</title>
        <authorList>
            <person name="Jiang Y."/>
        </authorList>
    </citation>
    <scope>NUCLEOTIDE SEQUENCE [LARGE SCALE GENOMIC DNA]</scope>
    <source>
        <strain evidence="2 3">GY-19</strain>
    </source>
</reference>